<accession>S4Q002</accession>
<reference evidence="1" key="2">
    <citation type="submission" date="2013-05" db="EMBL/GenBank/DDBJ databases">
        <authorList>
            <person name="Carter J.-M."/>
            <person name="Baker S.C."/>
            <person name="Pink R."/>
            <person name="Carter D.R.F."/>
            <person name="Collins A."/>
            <person name="Tomlin J."/>
            <person name="Gibbs M."/>
            <person name="Breuker C.J."/>
        </authorList>
    </citation>
    <scope>NUCLEOTIDE SEQUENCE</scope>
    <source>
        <tissue evidence="1">Ovary</tissue>
    </source>
</reference>
<dbReference type="AlphaFoldDB" id="S4Q002"/>
<proteinExistence type="predicted"/>
<dbReference type="EMBL" id="GAIX01000643">
    <property type="protein sequence ID" value="JAA91917.1"/>
    <property type="molecule type" value="Transcribed_RNA"/>
</dbReference>
<protein>
    <submittedName>
        <fullName evidence="1">Uncharacterized protein</fullName>
    </submittedName>
</protein>
<reference evidence="1" key="1">
    <citation type="journal article" date="2013" name="BMC Genomics">
        <title>Unscrambling butterfly oogenesis.</title>
        <authorList>
            <person name="Carter J.M."/>
            <person name="Baker S.C."/>
            <person name="Pink R."/>
            <person name="Carter D.R."/>
            <person name="Collins A."/>
            <person name="Tomlin J."/>
            <person name="Gibbs M."/>
            <person name="Breuker C.J."/>
        </authorList>
    </citation>
    <scope>NUCLEOTIDE SEQUENCE</scope>
    <source>
        <tissue evidence="1">Ovary</tissue>
    </source>
</reference>
<name>S4Q002_9NEOP</name>
<evidence type="ECO:0000313" key="1">
    <source>
        <dbReference type="EMBL" id="JAA91917.1"/>
    </source>
</evidence>
<sequence>MELAVECISTGISCDRLRLLCGRYVLLISETNIVFFEQVVDTLVRFKINSRNKLVPTYYRLTVPSFNTLVIRCW</sequence>
<organism evidence="1">
    <name type="scientific">Pararge aegeria</name>
    <name type="common">speckled wood butterfly</name>
    <dbReference type="NCBI Taxonomy" id="116150"/>
    <lineage>
        <taxon>Eukaryota</taxon>
        <taxon>Metazoa</taxon>
        <taxon>Ecdysozoa</taxon>
        <taxon>Arthropoda</taxon>
        <taxon>Hexapoda</taxon>
        <taxon>Insecta</taxon>
        <taxon>Pterygota</taxon>
        <taxon>Neoptera</taxon>
        <taxon>Endopterygota</taxon>
        <taxon>Lepidoptera</taxon>
        <taxon>Glossata</taxon>
        <taxon>Ditrysia</taxon>
        <taxon>Papilionoidea</taxon>
        <taxon>Nymphalidae</taxon>
        <taxon>Satyrinae</taxon>
        <taxon>Satyrini</taxon>
        <taxon>Parargina</taxon>
        <taxon>Pararge</taxon>
    </lineage>
</organism>